<feature type="transmembrane region" description="Helical" evidence="1">
    <location>
        <begin position="154"/>
        <end position="173"/>
    </location>
</feature>
<keyword evidence="1" id="KW-0472">Membrane</keyword>
<dbReference type="EMBL" id="JACCKS010000044">
    <property type="protein sequence ID" value="NZA40320.1"/>
    <property type="molecule type" value="Genomic_DNA"/>
</dbReference>
<accession>A0A853JWK5</accession>
<feature type="transmembrane region" description="Helical" evidence="1">
    <location>
        <begin position="209"/>
        <end position="235"/>
    </location>
</feature>
<keyword evidence="1" id="KW-1133">Transmembrane helix</keyword>
<feature type="transmembrane region" description="Helical" evidence="1">
    <location>
        <begin position="426"/>
        <end position="447"/>
    </location>
</feature>
<feature type="transmembrane region" description="Helical" evidence="1">
    <location>
        <begin position="334"/>
        <end position="352"/>
    </location>
</feature>
<proteinExistence type="predicted"/>
<feature type="transmembrane region" description="Helical" evidence="1">
    <location>
        <begin position="364"/>
        <end position="385"/>
    </location>
</feature>
<feature type="transmembrane region" description="Helical" evidence="1">
    <location>
        <begin position="256"/>
        <end position="274"/>
    </location>
</feature>
<reference evidence="2 3" key="1">
    <citation type="submission" date="2020-07" db="EMBL/GenBank/DDBJ databases">
        <title>Organ Donor 1.</title>
        <authorList>
            <person name="Marsh A.J."/>
            <person name="Azcarate-Peril M.A."/>
        </authorList>
    </citation>
    <scope>NUCLEOTIDE SEQUENCE [LARGE SCALE GENOMIC DNA]</scope>
    <source>
        <strain evidence="2 3">AMC0717</strain>
    </source>
</reference>
<dbReference type="RefSeq" id="WP_180494335.1">
    <property type="nucleotide sequence ID" value="NZ_JACCKS010000044.1"/>
</dbReference>
<feature type="transmembrane region" description="Helical" evidence="1">
    <location>
        <begin position="180"/>
        <end position="197"/>
    </location>
</feature>
<organism evidence="2 3">
    <name type="scientific">Eubacterium callanderi</name>
    <dbReference type="NCBI Taxonomy" id="53442"/>
    <lineage>
        <taxon>Bacteria</taxon>
        <taxon>Bacillati</taxon>
        <taxon>Bacillota</taxon>
        <taxon>Clostridia</taxon>
        <taxon>Eubacteriales</taxon>
        <taxon>Eubacteriaceae</taxon>
        <taxon>Eubacterium</taxon>
    </lineage>
</organism>
<dbReference type="AlphaFoldDB" id="A0A853JWK5"/>
<dbReference type="InterPro" id="IPR018674">
    <property type="entry name" value="DUF2142_membrane"/>
</dbReference>
<evidence type="ECO:0000313" key="3">
    <source>
        <dbReference type="Proteomes" id="UP000586254"/>
    </source>
</evidence>
<dbReference type="Pfam" id="PF09913">
    <property type="entry name" value="DUF2142"/>
    <property type="match status" value="1"/>
</dbReference>
<sequence>KRLHWAFLMISIFLGINFVFTMPTYYSYDELQHFIKAYQIASFDFGIEDEREIGWPENIDQFFYPNGLKIVSYQSYKEKESFCNVFSNNTNDNIKYYSTTAKNYLPTAYLPAAFGIALGKLFAMPFFIVFYLGRLFNLLCYTVIFLFILKYTKVWKKTIFVLGLLPGLVYLASSYSADPVTFSFAVAVVALFGNMLFSKDYSVTNRHLIGFILCSSVMITGKMSYAPLIFLLFLIQNKKLLFSKKHNNQQTICLKFAIIIILGLVVLFNVWYSLSNDLNQWNLEGVDVSEQIRFILMNIPLYFKICIKSILDSFTYYFAGAIGNFAYSGAFPDGLILSTIIYLILISILDNNENKNELNIKCKVGIGSIILMCLGLTITFIYVSFNPVGSLSINGMQGRYFAPLLLPLMLLFKSNKISNEFRPKNLIGVMLFISSTLLTLAVLKLFLGFSL</sequence>
<feature type="transmembrane region" description="Helical" evidence="1">
    <location>
        <begin position="126"/>
        <end position="148"/>
    </location>
</feature>
<evidence type="ECO:0000313" key="2">
    <source>
        <dbReference type="EMBL" id="NZA40320.1"/>
    </source>
</evidence>
<protein>
    <submittedName>
        <fullName evidence="2">DUF2142 domain-containing protein</fullName>
    </submittedName>
</protein>
<gene>
    <name evidence="2" type="ORF">H0N91_19860</name>
</gene>
<dbReference type="Proteomes" id="UP000586254">
    <property type="component" value="Unassembled WGS sequence"/>
</dbReference>
<feature type="non-terminal residue" evidence="2">
    <location>
        <position position="1"/>
    </location>
</feature>
<feature type="transmembrane region" description="Helical" evidence="1">
    <location>
        <begin position="6"/>
        <end position="26"/>
    </location>
</feature>
<name>A0A853JWK5_9FIRM</name>
<keyword evidence="1" id="KW-0812">Transmembrane</keyword>
<feature type="transmembrane region" description="Helical" evidence="1">
    <location>
        <begin position="397"/>
        <end position="414"/>
    </location>
</feature>
<comment type="caution">
    <text evidence="2">The sequence shown here is derived from an EMBL/GenBank/DDBJ whole genome shotgun (WGS) entry which is preliminary data.</text>
</comment>
<evidence type="ECO:0000256" key="1">
    <source>
        <dbReference type="SAM" id="Phobius"/>
    </source>
</evidence>